<evidence type="ECO:0000256" key="6">
    <source>
        <dbReference type="ARBA" id="ARBA00023049"/>
    </source>
</evidence>
<evidence type="ECO:0000313" key="9">
    <source>
        <dbReference type="EMBL" id="CAH2106093.1"/>
    </source>
</evidence>
<evidence type="ECO:0000256" key="4">
    <source>
        <dbReference type="ARBA" id="ARBA00022801"/>
    </source>
</evidence>
<keyword evidence="3" id="KW-0479">Metal-binding</keyword>
<evidence type="ECO:0000256" key="1">
    <source>
        <dbReference type="ARBA" id="ARBA00004123"/>
    </source>
</evidence>
<dbReference type="GO" id="GO:0008237">
    <property type="term" value="F:metallopeptidase activity"/>
    <property type="evidence" value="ECO:0007669"/>
    <property type="project" value="UniProtKB-KW"/>
</dbReference>
<keyword evidence="4" id="KW-0378">Hydrolase</keyword>
<dbReference type="SUPFAM" id="SSF102712">
    <property type="entry name" value="JAB1/MPN domain"/>
    <property type="match status" value="1"/>
</dbReference>
<dbReference type="SUPFAM" id="SSF46689">
    <property type="entry name" value="Homeodomain-like"/>
    <property type="match status" value="1"/>
</dbReference>
<feature type="compositionally biased region" description="Basic and acidic residues" evidence="7">
    <location>
        <begin position="54"/>
        <end position="65"/>
    </location>
</feature>
<keyword evidence="10" id="KW-1185">Reference proteome</keyword>
<dbReference type="InterPro" id="IPR028090">
    <property type="entry name" value="JAB_dom_prok"/>
</dbReference>
<feature type="region of interest" description="Disordered" evidence="7">
    <location>
        <begin position="225"/>
        <end position="299"/>
    </location>
</feature>
<dbReference type="Gene3D" id="1.10.10.60">
    <property type="entry name" value="Homeodomain-like"/>
    <property type="match status" value="1"/>
</dbReference>
<dbReference type="InterPro" id="IPR001005">
    <property type="entry name" value="SANT/Myb"/>
</dbReference>
<keyword evidence="6" id="KW-0482">Metalloprotease</keyword>
<dbReference type="Gene3D" id="3.40.140.10">
    <property type="entry name" value="Cytidine Deaminase, domain 2"/>
    <property type="match status" value="1"/>
</dbReference>
<dbReference type="Pfam" id="PF14464">
    <property type="entry name" value="Prok-JAB"/>
    <property type="match status" value="1"/>
</dbReference>
<dbReference type="PANTHER" id="PTHR10410">
    <property type="entry name" value="EUKARYOTIC TRANSLATION INITIATION FACTOR 3 -RELATED"/>
    <property type="match status" value="1"/>
</dbReference>
<keyword evidence="5" id="KW-0862">Zinc</keyword>
<evidence type="ECO:0000256" key="2">
    <source>
        <dbReference type="ARBA" id="ARBA00022670"/>
    </source>
</evidence>
<name>A0AAU9V462_EUPED</name>
<feature type="region of interest" description="Disordered" evidence="7">
    <location>
        <begin position="52"/>
        <end position="75"/>
    </location>
</feature>
<dbReference type="InterPro" id="IPR050242">
    <property type="entry name" value="JAMM_MPN+_peptidase_M67A"/>
</dbReference>
<sequence length="661" mass="74216">MADEDEIDILGDFSFNSCFAQNSQGIPSCSDREDTVHPQWLLDSPAANWYDTQNIDKNRTKDGPSRKLSGNNTTIDHNTEKHTIWSEKERDLLKKEMVKYGRNVHKISQVLKTKTAAEIQALIEAEHGIHLDTPSMELEKHGDEDIPVVQEEIVTDGLVNMNDVLSIVTTGVPTIPVTKKSIKKKITNRNTKNSPIKTIVNIHPNTVNSTELYYEDDLTIGSTESVGPEAGVNQALSKRTFKQQKEKVKAMKKIGNHRRKVSRNYDKGKTRNKSKDILKSPQGRQRKDSSMSNDSVKSPQLQIVLGSGLALPVSEGEQIIKIEKKNSECESDIEVDVDSDTESSPTKVEKREKECEEAAVAVPVRKFEPMPKRNRKINLDGGGGYTIMHTESGDLYEIGQEPRKERPQKKPVIELIPCRFYSADKPAPCEVSLHVSALCLMDAHAHASRGEVMGLVGGRWAAPRLRLRLYRRARAAAAPTHCDMEPASQAAAAAWLRARGAPPAAWHHSHPRFPAAPSARDLRSQRALQAALRWPAPFLALVTSQHWPRGRSASTLRCFRVEDYDEATDMPVGYQFSVKIIPDLTRESLPEFLEELRDLWCNFSDRNHLSINLPVDVCPQAGMTYLEKCISSMRHHMHSAGYEDNDPLIEQLIQGVRDIFR</sequence>
<gene>
    <name evidence="9" type="ORF">EEDITHA_LOCUS20274</name>
</gene>
<dbReference type="Proteomes" id="UP001153954">
    <property type="component" value="Unassembled WGS sequence"/>
</dbReference>
<evidence type="ECO:0000313" key="10">
    <source>
        <dbReference type="Proteomes" id="UP001153954"/>
    </source>
</evidence>
<dbReference type="GO" id="GO:0005634">
    <property type="term" value="C:nucleus"/>
    <property type="evidence" value="ECO:0007669"/>
    <property type="project" value="UniProtKB-SubCell"/>
</dbReference>
<evidence type="ECO:0000256" key="7">
    <source>
        <dbReference type="SAM" id="MobiDB-lite"/>
    </source>
</evidence>
<proteinExistence type="predicted"/>
<dbReference type="InterPro" id="IPR009057">
    <property type="entry name" value="Homeodomain-like_sf"/>
</dbReference>
<organism evidence="9 10">
    <name type="scientific">Euphydryas editha</name>
    <name type="common">Edith's checkerspot</name>
    <dbReference type="NCBI Taxonomy" id="104508"/>
    <lineage>
        <taxon>Eukaryota</taxon>
        <taxon>Metazoa</taxon>
        <taxon>Ecdysozoa</taxon>
        <taxon>Arthropoda</taxon>
        <taxon>Hexapoda</taxon>
        <taxon>Insecta</taxon>
        <taxon>Pterygota</taxon>
        <taxon>Neoptera</taxon>
        <taxon>Endopterygota</taxon>
        <taxon>Lepidoptera</taxon>
        <taxon>Glossata</taxon>
        <taxon>Ditrysia</taxon>
        <taxon>Papilionoidea</taxon>
        <taxon>Nymphalidae</taxon>
        <taxon>Nymphalinae</taxon>
        <taxon>Euphydryas</taxon>
    </lineage>
</organism>
<dbReference type="EMBL" id="CAKOGL010000029">
    <property type="protein sequence ID" value="CAH2106093.1"/>
    <property type="molecule type" value="Genomic_DNA"/>
</dbReference>
<feature type="compositionally biased region" description="Basic residues" evidence="7">
    <location>
        <begin position="250"/>
        <end position="262"/>
    </location>
</feature>
<protein>
    <recommendedName>
        <fullName evidence="8">JAB domain-containing protein</fullName>
    </recommendedName>
</protein>
<feature type="compositionally biased region" description="Basic and acidic residues" evidence="7">
    <location>
        <begin position="263"/>
        <end position="278"/>
    </location>
</feature>
<accession>A0AAU9V462</accession>
<feature type="region of interest" description="Disordered" evidence="7">
    <location>
        <begin position="331"/>
        <end position="354"/>
    </location>
</feature>
<feature type="compositionally biased region" description="Acidic residues" evidence="7">
    <location>
        <begin position="331"/>
        <end position="341"/>
    </location>
</feature>
<dbReference type="AlphaFoldDB" id="A0AAU9V462"/>
<feature type="domain" description="JAB" evidence="8">
    <location>
        <begin position="448"/>
        <end position="529"/>
    </location>
</feature>
<feature type="compositionally biased region" description="Polar residues" evidence="7">
    <location>
        <begin position="290"/>
        <end position="299"/>
    </location>
</feature>
<dbReference type="GO" id="GO:0006508">
    <property type="term" value="P:proteolysis"/>
    <property type="evidence" value="ECO:0007669"/>
    <property type="project" value="UniProtKB-KW"/>
</dbReference>
<dbReference type="GO" id="GO:0046872">
    <property type="term" value="F:metal ion binding"/>
    <property type="evidence" value="ECO:0007669"/>
    <property type="project" value="UniProtKB-KW"/>
</dbReference>
<evidence type="ECO:0000256" key="3">
    <source>
        <dbReference type="ARBA" id="ARBA00022723"/>
    </source>
</evidence>
<comment type="subcellular location">
    <subcellularLocation>
        <location evidence="1">Nucleus</location>
    </subcellularLocation>
</comment>
<keyword evidence="2" id="KW-0645">Protease</keyword>
<comment type="caution">
    <text evidence="9">The sequence shown here is derived from an EMBL/GenBank/DDBJ whole genome shotgun (WGS) entry which is preliminary data.</text>
</comment>
<evidence type="ECO:0000256" key="5">
    <source>
        <dbReference type="ARBA" id="ARBA00022833"/>
    </source>
</evidence>
<evidence type="ECO:0000259" key="8">
    <source>
        <dbReference type="Pfam" id="PF14464"/>
    </source>
</evidence>
<reference evidence="9" key="1">
    <citation type="submission" date="2022-03" db="EMBL/GenBank/DDBJ databases">
        <authorList>
            <person name="Tunstrom K."/>
        </authorList>
    </citation>
    <scope>NUCLEOTIDE SEQUENCE</scope>
</reference>
<dbReference type="CDD" id="cd00167">
    <property type="entry name" value="SANT"/>
    <property type="match status" value="1"/>
</dbReference>